<name>A0A161L9X5_9ACTN</name>
<feature type="transmembrane region" description="Helical" evidence="7">
    <location>
        <begin position="20"/>
        <end position="37"/>
    </location>
</feature>
<keyword evidence="5 9" id="KW-0418">Kinase</keyword>
<evidence type="ECO:0000313" key="10">
    <source>
        <dbReference type="Proteomes" id="UP000077701"/>
    </source>
</evidence>
<reference evidence="9 10" key="1">
    <citation type="journal article" date="2016" name="Genome Announc.">
        <title>Draft Genome Sequence of Planomonospora sphaerica JCM9374, a Rare Actinomycete.</title>
        <authorList>
            <person name="Dohra H."/>
            <person name="Suzuki T."/>
            <person name="Inoue Y."/>
            <person name="Kodani S."/>
        </authorList>
    </citation>
    <scope>NUCLEOTIDE SEQUENCE [LARGE SCALE GENOMIC DNA]</scope>
    <source>
        <strain evidence="9 10">JCM 9374</strain>
    </source>
</reference>
<comment type="caution">
    <text evidence="9">The sequence shown here is derived from an EMBL/GenBank/DDBJ whole genome shotgun (WGS) entry which is preliminary data.</text>
</comment>
<dbReference type="InterPro" id="IPR003661">
    <property type="entry name" value="HisK_dim/P_dom"/>
</dbReference>
<dbReference type="InterPro" id="IPR036097">
    <property type="entry name" value="HisK_dim/P_sf"/>
</dbReference>
<dbReference type="SMART" id="SM00388">
    <property type="entry name" value="HisKA"/>
    <property type="match status" value="1"/>
</dbReference>
<dbReference type="EC" id="2.7.13.3" evidence="3"/>
<dbReference type="CDD" id="cd00082">
    <property type="entry name" value="HisKA"/>
    <property type="match status" value="1"/>
</dbReference>
<evidence type="ECO:0000313" key="9">
    <source>
        <dbReference type="EMBL" id="GAT64434.1"/>
    </source>
</evidence>
<dbReference type="Gene3D" id="1.10.287.130">
    <property type="match status" value="1"/>
</dbReference>
<dbReference type="PANTHER" id="PTHR43547">
    <property type="entry name" value="TWO-COMPONENT HISTIDINE KINASE"/>
    <property type="match status" value="1"/>
</dbReference>
<dbReference type="AlphaFoldDB" id="A0A161L9X5"/>
<dbReference type="SUPFAM" id="SSF55874">
    <property type="entry name" value="ATPase domain of HSP90 chaperone/DNA topoisomerase II/histidine kinase"/>
    <property type="match status" value="1"/>
</dbReference>
<comment type="catalytic activity">
    <reaction evidence="1">
        <text>ATP + protein L-histidine = ADP + protein N-phospho-L-histidine.</text>
        <dbReference type="EC" id="2.7.13.3"/>
    </reaction>
</comment>
<evidence type="ECO:0000256" key="2">
    <source>
        <dbReference type="ARBA" id="ARBA00004236"/>
    </source>
</evidence>
<proteinExistence type="predicted"/>
<evidence type="ECO:0000256" key="3">
    <source>
        <dbReference type="ARBA" id="ARBA00012438"/>
    </source>
</evidence>
<evidence type="ECO:0000256" key="5">
    <source>
        <dbReference type="ARBA" id="ARBA00022777"/>
    </source>
</evidence>
<feature type="transmembrane region" description="Helical" evidence="7">
    <location>
        <begin position="114"/>
        <end position="133"/>
    </location>
</feature>
<dbReference type="InterPro" id="IPR036890">
    <property type="entry name" value="HATPase_C_sf"/>
</dbReference>
<gene>
    <name evidence="9" type="ORF">PS9374_00064</name>
</gene>
<keyword evidence="4" id="KW-0597">Phosphoprotein</keyword>
<dbReference type="SMART" id="SM00387">
    <property type="entry name" value="HATPase_c"/>
    <property type="match status" value="1"/>
</dbReference>
<dbReference type="Proteomes" id="UP000077701">
    <property type="component" value="Unassembled WGS sequence"/>
</dbReference>
<dbReference type="RefSeq" id="WP_068893872.1">
    <property type="nucleotide sequence ID" value="NZ_BDCX01000001.1"/>
</dbReference>
<evidence type="ECO:0000259" key="8">
    <source>
        <dbReference type="PROSITE" id="PS50109"/>
    </source>
</evidence>
<accession>A0A161L9X5</accession>
<dbReference type="STRING" id="161355.PS9374_00064"/>
<dbReference type="EMBL" id="BDCX01000001">
    <property type="protein sequence ID" value="GAT64434.1"/>
    <property type="molecule type" value="Genomic_DNA"/>
</dbReference>
<feature type="transmembrane region" description="Helical" evidence="7">
    <location>
        <begin position="139"/>
        <end position="160"/>
    </location>
</feature>
<evidence type="ECO:0000256" key="6">
    <source>
        <dbReference type="ARBA" id="ARBA00023012"/>
    </source>
</evidence>
<dbReference type="SUPFAM" id="SSF47384">
    <property type="entry name" value="Homodimeric domain of signal transducing histidine kinase"/>
    <property type="match status" value="1"/>
</dbReference>
<comment type="subcellular location">
    <subcellularLocation>
        <location evidence="2">Cell membrane</location>
    </subcellularLocation>
</comment>
<protein>
    <recommendedName>
        <fullName evidence="3">histidine kinase</fullName>
        <ecNumber evidence="3">2.7.13.3</ecNumber>
    </recommendedName>
</protein>
<organism evidence="9 10">
    <name type="scientific">Planomonospora sphaerica</name>
    <dbReference type="NCBI Taxonomy" id="161355"/>
    <lineage>
        <taxon>Bacteria</taxon>
        <taxon>Bacillati</taxon>
        <taxon>Actinomycetota</taxon>
        <taxon>Actinomycetes</taxon>
        <taxon>Streptosporangiales</taxon>
        <taxon>Streptosporangiaceae</taxon>
        <taxon>Planomonospora</taxon>
    </lineage>
</organism>
<evidence type="ECO:0000256" key="1">
    <source>
        <dbReference type="ARBA" id="ARBA00000085"/>
    </source>
</evidence>
<keyword evidence="6" id="KW-0902">Two-component regulatory system</keyword>
<dbReference type="GO" id="GO:0005886">
    <property type="term" value="C:plasma membrane"/>
    <property type="evidence" value="ECO:0007669"/>
    <property type="project" value="UniProtKB-SubCell"/>
</dbReference>
<feature type="transmembrane region" description="Helical" evidence="7">
    <location>
        <begin position="82"/>
        <end position="107"/>
    </location>
</feature>
<keyword evidence="7" id="KW-0812">Transmembrane</keyword>
<dbReference type="Pfam" id="PF02518">
    <property type="entry name" value="HATPase_c"/>
    <property type="match status" value="1"/>
</dbReference>
<dbReference type="Pfam" id="PF00512">
    <property type="entry name" value="HisKA"/>
    <property type="match status" value="1"/>
</dbReference>
<reference evidence="10" key="2">
    <citation type="submission" date="2016-04" db="EMBL/GenBank/DDBJ databases">
        <title>Planomonospora sphaerica JCM9374 whole genome shotgun sequence.</title>
        <authorList>
            <person name="Suzuki T."/>
            <person name="Dohra H."/>
            <person name="Kodani S."/>
        </authorList>
    </citation>
    <scope>NUCLEOTIDE SEQUENCE [LARGE SCALE GENOMIC DNA]</scope>
    <source>
        <strain evidence="10">JCM 9374</strain>
    </source>
</reference>
<keyword evidence="7" id="KW-1133">Transmembrane helix</keyword>
<evidence type="ECO:0000256" key="7">
    <source>
        <dbReference type="SAM" id="Phobius"/>
    </source>
</evidence>
<dbReference type="PROSITE" id="PS50109">
    <property type="entry name" value="HIS_KIN"/>
    <property type="match status" value="1"/>
</dbReference>
<dbReference type="Gene3D" id="3.30.565.10">
    <property type="entry name" value="Histidine kinase-like ATPase, C-terminal domain"/>
    <property type="match status" value="1"/>
</dbReference>
<dbReference type="InterPro" id="IPR004358">
    <property type="entry name" value="Sig_transdc_His_kin-like_C"/>
</dbReference>
<feature type="transmembrane region" description="Helical" evidence="7">
    <location>
        <begin position="44"/>
        <end position="62"/>
    </location>
</feature>
<keyword evidence="10" id="KW-1185">Reference proteome</keyword>
<dbReference type="CDD" id="cd00075">
    <property type="entry name" value="HATPase"/>
    <property type="match status" value="1"/>
</dbReference>
<dbReference type="PRINTS" id="PR00344">
    <property type="entry name" value="BCTRLSENSOR"/>
</dbReference>
<evidence type="ECO:0000256" key="4">
    <source>
        <dbReference type="ARBA" id="ARBA00022553"/>
    </source>
</evidence>
<dbReference type="PANTHER" id="PTHR43547:SF2">
    <property type="entry name" value="HYBRID SIGNAL TRANSDUCTION HISTIDINE KINASE C"/>
    <property type="match status" value="1"/>
</dbReference>
<keyword evidence="7" id="KW-0472">Membrane</keyword>
<feature type="domain" description="Histidine kinase" evidence="8">
    <location>
        <begin position="193"/>
        <end position="398"/>
    </location>
</feature>
<dbReference type="InterPro" id="IPR003594">
    <property type="entry name" value="HATPase_dom"/>
</dbReference>
<sequence length="406" mass="42962">MSRNRSLLGEGPGVAARQLGMLLLGGALLVVLILSAGPPGQRTLVGAIAALQLALAAAAWVLPWGRWPPWAPLVPGVAEMVLLGIVTWAFTPLALGTAPFFLLLFVWAGLHYRVAVVLGLAGVAVATYLVPVLAAGRGVLPAVGAMVFLPGMVLTGVLLARQTGRHHRDLAAVRRAHDEVQQADRWRAALIATLAHDVRSPLTTVQFALQTLEEDGDLPGEQRTQLITAALRQTERIRRLAGDLLDAERVDAHGELRLDRRPVAVRAVAHQALEYLTCPVSLEVGEEVAVDADPERLGQILVNLVTNAARYGRPPVVISAGPASDGMVAIRVRDHGSGVPEIVRGVLFSRFSHTNTVPDSVGLGLWITRELARAHGGDVTYSPADPGARFTVTLPAARSRSGSGSG</sequence>
<dbReference type="InterPro" id="IPR005467">
    <property type="entry name" value="His_kinase_dom"/>
</dbReference>
<keyword evidence="5 9" id="KW-0808">Transferase</keyword>
<dbReference type="GO" id="GO:0000155">
    <property type="term" value="F:phosphorelay sensor kinase activity"/>
    <property type="evidence" value="ECO:0007669"/>
    <property type="project" value="InterPro"/>
</dbReference>